<accession>A0A0A8DXM5</accession>
<protein>
    <recommendedName>
        <fullName evidence="5">3-dehydroquinate dehydratase</fullName>
        <ecNumber evidence="5">4.2.1.10</ecNumber>
    </recommendedName>
</protein>
<dbReference type="Pfam" id="PF01220">
    <property type="entry name" value="DHquinase_II"/>
    <property type="match status" value="1"/>
</dbReference>
<evidence type="ECO:0000256" key="1">
    <source>
        <dbReference type="ARBA" id="ARBA00001864"/>
    </source>
</evidence>
<dbReference type="Proteomes" id="UP001164392">
    <property type="component" value="Chromosome"/>
</dbReference>
<name>A0A0A8DXM5_9XANT</name>
<evidence type="ECO:0000256" key="4">
    <source>
        <dbReference type="ARBA" id="ARBA00011193"/>
    </source>
</evidence>
<evidence type="ECO:0000313" key="8">
    <source>
        <dbReference type="Proteomes" id="UP001164392"/>
    </source>
</evidence>
<dbReference type="AlphaFoldDB" id="A0A0A8DXM5"/>
<comment type="pathway">
    <text evidence="2">Metabolic intermediate biosynthesis; chorismate biosynthesis; chorismate from D-erythrose 4-phosphate and phosphoenolpyruvate: step 3/7.</text>
</comment>
<evidence type="ECO:0000256" key="6">
    <source>
        <dbReference type="ARBA" id="ARBA00023239"/>
    </source>
</evidence>
<reference evidence="7" key="1">
    <citation type="submission" date="2022-06" db="EMBL/GenBank/DDBJ databases">
        <title>Dynamics of rice microbiomes reveals core vertical transmitted seed endophytes.</title>
        <authorList>
            <person name="Liao K."/>
            <person name="Zhang X."/>
        </authorList>
    </citation>
    <scope>NUCLEOTIDE SEQUENCE</scope>
    <source>
        <strain evidence="7">JR3-14</strain>
    </source>
</reference>
<comment type="similarity">
    <text evidence="3">Belongs to the type-II 3-dehydroquinase family.</text>
</comment>
<evidence type="ECO:0000256" key="3">
    <source>
        <dbReference type="ARBA" id="ARBA00011037"/>
    </source>
</evidence>
<evidence type="ECO:0000256" key="2">
    <source>
        <dbReference type="ARBA" id="ARBA00004902"/>
    </source>
</evidence>
<organism evidence="7 8">
    <name type="scientific">Xanthomonas sacchari</name>
    <dbReference type="NCBI Taxonomy" id="56458"/>
    <lineage>
        <taxon>Bacteria</taxon>
        <taxon>Pseudomonadati</taxon>
        <taxon>Pseudomonadota</taxon>
        <taxon>Gammaproteobacteria</taxon>
        <taxon>Lysobacterales</taxon>
        <taxon>Lysobacteraceae</taxon>
        <taxon>Xanthomonas</taxon>
    </lineage>
</organism>
<dbReference type="EMBL" id="CP099534">
    <property type="protein sequence ID" value="UYK88488.1"/>
    <property type="molecule type" value="Genomic_DNA"/>
</dbReference>
<sequence>MSILLLRGPDCVAGHRGRPARIAPPVMRQLLAHAGRAGKTLAVRGCASERELLQALAQADQAGVEMLLLDPGACSDSAVTADAVAHLRRPYVEVHDDASDRREACLCAASGQRLGQVGGYCAQGYALALSIALEHLGCNGYEGDVHVGT</sequence>
<evidence type="ECO:0000313" key="7">
    <source>
        <dbReference type="EMBL" id="UYK88488.1"/>
    </source>
</evidence>
<gene>
    <name evidence="7" type="ORF">NG824_18760</name>
</gene>
<dbReference type="InterPro" id="IPR036441">
    <property type="entry name" value="DHquinase_II_sf"/>
</dbReference>
<evidence type="ECO:0000256" key="5">
    <source>
        <dbReference type="ARBA" id="ARBA00012060"/>
    </source>
</evidence>
<comment type="catalytic activity">
    <reaction evidence="1">
        <text>3-dehydroquinate = 3-dehydroshikimate + H2O</text>
        <dbReference type="Rhea" id="RHEA:21096"/>
        <dbReference type="ChEBI" id="CHEBI:15377"/>
        <dbReference type="ChEBI" id="CHEBI:16630"/>
        <dbReference type="ChEBI" id="CHEBI:32364"/>
        <dbReference type="EC" id="4.2.1.10"/>
    </reaction>
</comment>
<dbReference type="Gene3D" id="3.40.50.9100">
    <property type="entry name" value="Dehydroquinase, class II"/>
    <property type="match status" value="1"/>
</dbReference>
<dbReference type="GO" id="GO:0003855">
    <property type="term" value="F:3-dehydroquinate dehydratase activity"/>
    <property type="evidence" value="ECO:0007669"/>
    <property type="project" value="UniProtKB-EC"/>
</dbReference>
<proteinExistence type="inferred from homology"/>
<comment type="subunit">
    <text evidence="4">Homododecamer.</text>
</comment>
<dbReference type="EC" id="4.2.1.10" evidence="5"/>
<dbReference type="KEGG" id="xsa:SB85_10460"/>
<dbReference type="RefSeq" id="WP_017908518.1">
    <property type="nucleotide sequence ID" value="NZ_CP010409.1"/>
</dbReference>
<dbReference type="InterPro" id="IPR001874">
    <property type="entry name" value="DHquinase_II"/>
</dbReference>
<dbReference type="GO" id="GO:0009423">
    <property type="term" value="P:chorismate biosynthetic process"/>
    <property type="evidence" value="ECO:0007669"/>
    <property type="project" value="UniProtKB-UniPathway"/>
</dbReference>
<keyword evidence="6 7" id="KW-0456">Lyase</keyword>
<dbReference type="SUPFAM" id="SSF52304">
    <property type="entry name" value="Type II 3-dehydroquinate dehydratase"/>
    <property type="match status" value="1"/>
</dbReference>